<protein>
    <submittedName>
        <fullName evidence="2">Uncharacterized protein</fullName>
    </submittedName>
</protein>
<evidence type="ECO:0000313" key="2">
    <source>
        <dbReference type="EMBL" id="URE22033.1"/>
    </source>
</evidence>
<dbReference type="AlphaFoldDB" id="A0A9E7GZL4"/>
<dbReference type="EMBL" id="CP097509">
    <property type="protein sequence ID" value="URE22033.1"/>
    <property type="molecule type" value="Genomic_DNA"/>
</dbReference>
<evidence type="ECO:0000313" key="3">
    <source>
        <dbReference type="Proteomes" id="UP001055439"/>
    </source>
</evidence>
<dbReference type="Proteomes" id="UP001055439">
    <property type="component" value="Chromosome 7"/>
</dbReference>
<sequence length="429" mass="46496">MAANSLKPFKDSATDLYAATSKNHLVGQKKQLEKKPHLRINLAATVASHSRCPNKRRAEQGLPSSHHLAEDSREGAAIRSSEPHLPFLLAVQNKDAVAAAQQLSDALGRRSSVIPSTGGTLFAPIAAPPHSEEIAAINRYSSTLAQPTPAWGGAEARSLQQQAPFVPPRRRPRGSHVCKLVAKGRTALVREEGQKASSSAHQDREMDNFWLPVGGSGGAINTLVLGVENLWLSPEFIKRRRRYKGVNPQPLEGGQLVKSVLATYVSAKGHDINLMRIPASREEEALQAIGEHLECRKKGKWAAVISVKLTCKLVKVFNARQYTEAPSSPVPPCHALSKNCLSVRIALAPTSIGLSIALSLEAPLRHLASAKGQSCNLVQSLGVLAKREALQAIGERALRVNERCKSMNNYSSSARNASFRSMFNARHYT</sequence>
<organism evidence="2 3">
    <name type="scientific">Musa troglodytarum</name>
    <name type="common">fe'i banana</name>
    <dbReference type="NCBI Taxonomy" id="320322"/>
    <lineage>
        <taxon>Eukaryota</taxon>
        <taxon>Viridiplantae</taxon>
        <taxon>Streptophyta</taxon>
        <taxon>Embryophyta</taxon>
        <taxon>Tracheophyta</taxon>
        <taxon>Spermatophyta</taxon>
        <taxon>Magnoliopsida</taxon>
        <taxon>Liliopsida</taxon>
        <taxon>Zingiberales</taxon>
        <taxon>Musaceae</taxon>
        <taxon>Musa</taxon>
    </lineage>
</organism>
<name>A0A9E7GZL4_9LILI</name>
<gene>
    <name evidence="2" type="ORF">MUK42_22221</name>
</gene>
<reference evidence="2" key="1">
    <citation type="submission" date="2022-05" db="EMBL/GenBank/DDBJ databases">
        <title>The Musa troglodytarum L. genome provides insights into the mechanism of non-climacteric behaviour and enrichment of carotenoids.</title>
        <authorList>
            <person name="Wang J."/>
        </authorList>
    </citation>
    <scope>NUCLEOTIDE SEQUENCE</scope>
    <source>
        <tissue evidence="2">Leaf</tissue>
    </source>
</reference>
<proteinExistence type="predicted"/>
<evidence type="ECO:0000256" key="1">
    <source>
        <dbReference type="SAM" id="MobiDB-lite"/>
    </source>
</evidence>
<keyword evidence="3" id="KW-1185">Reference proteome</keyword>
<feature type="compositionally biased region" description="Basic and acidic residues" evidence="1">
    <location>
        <begin position="67"/>
        <end position="76"/>
    </location>
</feature>
<feature type="region of interest" description="Disordered" evidence="1">
    <location>
        <begin position="49"/>
        <end position="77"/>
    </location>
</feature>
<accession>A0A9E7GZL4</accession>